<dbReference type="InterPro" id="IPR048147">
    <property type="entry name" value="CBO0543-like"/>
</dbReference>
<dbReference type="NCBIfam" id="NF041644">
    <property type="entry name" value="CBO0543_fam"/>
    <property type="match status" value="1"/>
</dbReference>
<keyword evidence="1" id="KW-0812">Transmembrane</keyword>
<reference evidence="2" key="1">
    <citation type="submission" date="2022-08" db="EMBL/GenBank/DDBJ databases">
        <title>The genomic sequence of strain Paenibacillus sp. SCIV0701.</title>
        <authorList>
            <person name="Zhao H."/>
        </authorList>
    </citation>
    <scope>NUCLEOTIDE SEQUENCE</scope>
    <source>
        <strain evidence="2">SCIV0701</strain>
    </source>
</reference>
<organism evidence="2 3">
    <name type="scientific">Paenibacillus soyae</name>
    <dbReference type="NCBI Taxonomy" id="2969249"/>
    <lineage>
        <taxon>Bacteria</taxon>
        <taxon>Bacillati</taxon>
        <taxon>Bacillota</taxon>
        <taxon>Bacilli</taxon>
        <taxon>Bacillales</taxon>
        <taxon>Paenibacillaceae</taxon>
        <taxon>Paenibacillus</taxon>
    </lineage>
</organism>
<evidence type="ECO:0000313" key="2">
    <source>
        <dbReference type="EMBL" id="MCR2805741.1"/>
    </source>
</evidence>
<dbReference type="AlphaFoldDB" id="A0A9X2MU05"/>
<proteinExistence type="predicted"/>
<evidence type="ECO:0000313" key="3">
    <source>
        <dbReference type="Proteomes" id="UP001141950"/>
    </source>
</evidence>
<feature type="transmembrane region" description="Helical" evidence="1">
    <location>
        <begin position="36"/>
        <end position="55"/>
    </location>
</feature>
<keyword evidence="1" id="KW-0472">Membrane</keyword>
<gene>
    <name evidence="2" type="ORF">NQZ67_17805</name>
</gene>
<feature type="transmembrane region" description="Helical" evidence="1">
    <location>
        <begin position="129"/>
        <end position="149"/>
    </location>
</feature>
<dbReference type="RefSeq" id="WP_257448553.1">
    <property type="nucleotide sequence ID" value="NZ_JANIPJ010000013.1"/>
</dbReference>
<dbReference type="EMBL" id="JANIPJ010000013">
    <property type="protein sequence ID" value="MCR2805741.1"/>
    <property type="molecule type" value="Genomic_DNA"/>
</dbReference>
<feature type="transmembrane region" description="Helical" evidence="1">
    <location>
        <begin position="101"/>
        <end position="117"/>
    </location>
</feature>
<feature type="transmembrane region" description="Helical" evidence="1">
    <location>
        <begin position="64"/>
        <end position="81"/>
    </location>
</feature>
<sequence>MDKQKIIELIDSNAVKAESVISEKIKIWAEYELFSAYWWLGVALTVVPWVIWFIFRPKYSTDRLLYVGLMVMVFSMTADVLGDQFALWHYRFNVIPILPTYIPWDLTLMPVTIMLILQIKPNSNVYLKALLFALISSYIAEPIFHWLGVYNPKNWRYTYSVMIQFLLFLAANYMLKSRNEFEQIR</sequence>
<dbReference type="Proteomes" id="UP001141950">
    <property type="component" value="Unassembled WGS sequence"/>
</dbReference>
<comment type="caution">
    <text evidence="2">The sequence shown here is derived from an EMBL/GenBank/DDBJ whole genome shotgun (WGS) entry which is preliminary data.</text>
</comment>
<name>A0A9X2MU05_9BACL</name>
<accession>A0A9X2MU05</accession>
<feature type="transmembrane region" description="Helical" evidence="1">
    <location>
        <begin position="155"/>
        <end position="175"/>
    </location>
</feature>
<keyword evidence="3" id="KW-1185">Reference proteome</keyword>
<keyword evidence="1" id="KW-1133">Transmembrane helix</keyword>
<evidence type="ECO:0000256" key="1">
    <source>
        <dbReference type="SAM" id="Phobius"/>
    </source>
</evidence>
<protein>
    <submittedName>
        <fullName evidence="2">Uncharacterized protein</fullName>
    </submittedName>
</protein>